<evidence type="ECO:0000313" key="5">
    <source>
        <dbReference type="Proteomes" id="UP000007875"/>
    </source>
</evidence>
<reference evidence="5" key="1">
    <citation type="submission" date="2003-08" db="EMBL/GenBank/DDBJ databases">
        <authorList>
            <person name="Birren B."/>
            <person name="Nusbaum C."/>
            <person name="Abebe A."/>
            <person name="Abouelleil A."/>
            <person name="Adekoya E."/>
            <person name="Ait-zahra M."/>
            <person name="Allen N."/>
            <person name="Allen T."/>
            <person name="An P."/>
            <person name="Anderson M."/>
            <person name="Anderson S."/>
            <person name="Arachchi H."/>
            <person name="Armbruster J."/>
            <person name="Bachantsang P."/>
            <person name="Baldwin J."/>
            <person name="Barry A."/>
            <person name="Bayul T."/>
            <person name="Blitshsteyn B."/>
            <person name="Bloom T."/>
            <person name="Blye J."/>
            <person name="Boguslavskiy L."/>
            <person name="Borowsky M."/>
            <person name="Boukhgalter B."/>
            <person name="Brunache A."/>
            <person name="Butler J."/>
            <person name="Calixte N."/>
            <person name="Calvo S."/>
            <person name="Camarata J."/>
            <person name="Campo K."/>
            <person name="Chang J."/>
            <person name="Cheshatsang Y."/>
            <person name="Citroen M."/>
            <person name="Collymore A."/>
            <person name="Considine T."/>
            <person name="Cook A."/>
            <person name="Cooke P."/>
            <person name="Corum B."/>
            <person name="Cuomo C."/>
            <person name="David R."/>
            <person name="Dawoe T."/>
            <person name="Degray S."/>
            <person name="Dodge S."/>
            <person name="Dooley K."/>
            <person name="Dorje P."/>
            <person name="Dorjee K."/>
            <person name="Dorris L."/>
            <person name="Duffey N."/>
            <person name="Dupes A."/>
            <person name="Elkins T."/>
            <person name="Engels R."/>
            <person name="Erickson J."/>
            <person name="Farina A."/>
            <person name="Faro S."/>
            <person name="Ferreira P."/>
            <person name="Fischer H."/>
            <person name="Fitzgerald M."/>
            <person name="Foley K."/>
            <person name="Gage D."/>
            <person name="Galagan J."/>
            <person name="Gearin G."/>
            <person name="Gnerre S."/>
            <person name="Gnirke A."/>
            <person name="Goyette A."/>
            <person name="Graham J."/>
            <person name="Grandbois E."/>
            <person name="Gyaltsen K."/>
            <person name="Hafez N."/>
            <person name="Hagopian D."/>
            <person name="Hagos B."/>
            <person name="Hall J."/>
            <person name="Hatcher B."/>
            <person name="Heller A."/>
            <person name="Higgins H."/>
            <person name="Honan T."/>
            <person name="Horn A."/>
            <person name="Houde N."/>
            <person name="Hughes L."/>
            <person name="Hulme W."/>
            <person name="Husby E."/>
            <person name="Iliev I."/>
            <person name="Jaffe D."/>
            <person name="Jones C."/>
            <person name="Kamal M."/>
            <person name="Kamat A."/>
            <person name="Kamvysselis M."/>
            <person name="Karlsson E."/>
            <person name="Kells C."/>
            <person name="Kieu A."/>
            <person name="Kisner P."/>
            <person name="Kodira C."/>
            <person name="Kulbokas E."/>
            <person name="Labutti K."/>
            <person name="Lama D."/>
            <person name="Landers T."/>
            <person name="Leger J."/>
            <person name="Levine S."/>
            <person name="Lewis D."/>
            <person name="Lewis T."/>
            <person name="Lindblad-toh K."/>
            <person name="Liu X."/>
            <person name="Lokyitsang T."/>
            <person name="Lokyitsang Y."/>
            <person name="Lucien O."/>
            <person name="Lui A."/>
            <person name="Ma L.J."/>
            <person name="Mabbitt R."/>
            <person name="Macdonald J."/>
            <person name="Maclean C."/>
            <person name="Major J."/>
            <person name="Manning J."/>
            <person name="Marabella R."/>
            <person name="Maru K."/>
            <person name="Matthews C."/>
            <person name="Mauceli E."/>
            <person name="Mccarthy M."/>
            <person name="Mcdonough S."/>
            <person name="Mcghee T."/>
            <person name="Meldrim J."/>
            <person name="Meneus L."/>
            <person name="Mesirov J."/>
            <person name="Mihalev A."/>
            <person name="Mihova T."/>
            <person name="Mikkelsen T."/>
            <person name="Mlenga V."/>
            <person name="Moru K."/>
            <person name="Mozes J."/>
            <person name="Mulrain L."/>
            <person name="Munson G."/>
            <person name="Naylor J."/>
            <person name="Newes C."/>
            <person name="Nguyen C."/>
            <person name="Nguyen N."/>
            <person name="Nguyen T."/>
            <person name="Nicol R."/>
            <person name="Nielsen C."/>
            <person name="Nizzari M."/>
            <person name="Norbu C."/>
            <person name="Norbu N."/>
            <person name="O'donnell P."/>
            <person name="Okoawo O."/>
            <person name="O'leary S."/>
            <person name="Omotosho B."/>
            <person name="O'neill K."/>
            <person name="Osman S."/>
            <person name="Parker S."/>
            <person name="Perrin D."/>
            <person name="Phunkhang P."/>
            <person name="Piqani B."/>
            <person name="Purcell S."/>
            <person name="Rachupka T."/>
            <person name="Ramasamy U."/>
            <person name="Rameau R."/>
            <person name="Ray V."/>
            <person name="Raymond C."/>
            <person name="Retta R."/>
            <person name="Richardson S."/>
            <person name="Rise C."/>
            <person name="Rodriguez J."/>
            <person name="Rogers J."/>
            <person name="Rogov P."/>
            <person name="Rutman M."/>
            <person name="Schupbach R."/>
            <person name="Seaman C."/>
            <person name="Settipalli S."/>
            <person name="Sharpe T."/>
            <person name="Sheridan J."/>
            <person name="Sherpa N."/>
            <person name="Shi J."/>
            <person name="Smirnov S."/>
            <person name="Smith C."/>
            <person name="Sougnez C."/>
            <person name="Spencer B."/>
            <person name="Stalker J."/>
            <person name="Stange-thomann N."/>
            <person name="Stavropoulos S."/>
            <person name="Stetson K."/>
            <person name="Stone C."/>
            <person name="Stone S."/>
            <person name="Stubbs M."/>
            <person name="Talamas J."/>
            <person name="Tchuinga P."/>
            <person name="Tenzing P."/>
            <person name="Tesfaye S."/>
            <person name="Theodore J."/>
            <person name="Thoulutsang Y."/>
            <person name="Topham K."/>
            <person name="Towey S."/>
            <person name="Tsamla T."/>
            <person name="Tsomo N."/>
            <person name="Vallee D."/>
            <person name="Vassiliev H."/>
            <person name="Venkataraman V."/>
            <person name="Vinson J."/>
            <person name="Vo A."/>
            <person name="Wade C."/>
            <person name="Wang S."/>
            <person name="Wangchuk T."/>
            <person name="Wangdi T."/>
            <person name="Whittaker C."/>
            <person name="Wilkinson J."/>
            <person name="Wu Y."/>
            <person name="Wyman D."/>
            <person name="Yadav S."/>
            <person name="Yang S."/>
            <person name="Yang X."/>
            <person name="Yeager S."/>
            <person name="Yee E."/>
            <person name="Young G."/>
            <person name="Zainoun J."/>
            <person name="Zembeck L."/>
            <person name="Zimmer A."/>
            <person name="Zody M."/>
            <person name="Lander E."/>
        </authorList>
    </citation>
    <scope>NUCLEOTIDE SEQUENCE [LARGE SCALE GENOMIC DNA]</scope>
</reference>
<evidence type="ECO:0000256" key="3">
    <source>
        <dbReference type="SAM" id="MobiDB-lite"/>
    </source>
</evidence>
<proteinExistence type="predicted"/>
<keyword evidence="5" id="KW-1185">Reference proteome</keyword>
<evidence type="ECO:0000256" key="2">
    <source>
        <dbReference type="ARBA" id="ARBA00022833"/>
    </source>
</evidence>
<dbReference type="GO" id="GO:0000139">
    <property type="term" value="C:Golgi membrane"/>
    <property type="evidence" value="ECO:0007669"/>
    <property type="project" value="GOC"/>
</dbReference>
<accession>H2YB68</accession>
<protein>
    <submittedName>
        <fullName evidence="4">Uncharacterized protein</fullName>
    </submittedName>
</protein>
<sequence>MLFGNQSEPTSGERLRKFDGATSISSEDYYGNSKPQQNHVPDVSDIKDGVKEGVRSVAGKLSNFASGIASSIQDRYG</sequence>
<feature type="region of interest" description="Disordered" evidence="3">
    <location>
        <begin position="1"/>
        <end position="45"/>
    </location>
</feature>
<dbReference type="eggNOG" id="ENOG502SG2X">
    <property type="taxonomic scope" value="Eukaryota"/>
</dbReference>
<reference evidence="4" key="3">
    <citation type="submission" date="2025-09" db="UniProtKB">
        <authorList>
            <consortium name="Ensembl"/>
        </authorList>
    </citation>
    <scope>IDENTIFICATION</scope>
</reference>
<evidence type="ECO:0000256" key="1">
    <source>
        <dbReference type="ARBA" id="ARBA00022723"/>
    </source>
</evidence>
<evidence type="ECO:0000313" key="4">
    <source>
        <dbReference type="Ensembl" id="ENSCSAVP00000002566.1"/>
    </source>
</evidence>
<reference evidence="4" key="2">
    <citation type="submission" date="2025-08" db="UniProtKB">
        <authorList>
            <consortium name="Ensembl"/>
        </authorList>
    </citation>
    <scope>IDENTIFICATION</scope>
</reference>
<name>H2YB68_CIOSA</name>
<dbReference type="AlphaFoldDB" id="H2YB68"/>
<dbReference type="Proteomes" id="UP000007875">
    <property type="component" value="Unassembled WGS sequence"/>
</dbReference>
<dbReference type="GO" id="GO:0046872">
    <property type="term" value="F:metal ion binding"/>
    <property type="evidence" value="ECO:0007669"/>
    <property type="project" value="UniProtKB-KW"/>
</dbReference>
<organism evidence="4 5">
    <name type="scientific">Ciona savignyi</name>
    <name type="common">Pacific transparent sea squirt</name>
    <dbReference type="NCBI Taxonomy" id="51511"/>
    <lineage>
        <taxon>Eukaryota</taxon>
        <taxon>Metazoa</taxon>
        <taxon>Chordata</taxon>
        <taxon>Tunicata</taxon>
        <taxon>Ascidiacea</taxon>
        <taxon>Phlebobranchia</taxon>
        <taxon>Cionidae</taxon>
        <taxon>Ciona</taxon>
    </lineage>
</organism>
<dbReference type="Ensembl" id="ENSCSAVT00000002607.1">
    <property type="protein sequence ID" value="ENSCSAVP00000002566.1"/>
    <property type="gene ID" value="ENSCSAVG00000001512.1"/>
</dbReference>
<dbReference type="GO" id="GO:0048205">
    <property type="term" value="P:COPI coating of Golgi vesicle"/>
    <property type="evidence" value="ECO:0007669"/>
    <property type="project" value="TreeGrafter"/>
</dbReference>
<keyword evidence="1" id="KW-0479">Metal-binding</keyword>
<keyword evidence="2" id="KW-0862">Zinc</keyword>
<dbReference type="STRING" id="51511.ENSCSAVP00000002566"/>
<dbReference type="HOGENOM" id="CLU_2637349_0_0_1"/>
<feature type="compositionally biased region" description="Polar residues" evidence="3">
    <location>
        <begin position="1"/>
        <end position="10"/>
    </location>
</feature>
<dbReference type="PANTHER" id="PTHR45686">
    <property type="entry name" value="ADP-RIBOSYLATION FACTOR GTPASE ACTIVATING PROTEIN 3, ISOFORM H-RELATED"/>
    <property type="match status" value="1"/>
</dbReference>
<dbReference type="InParanoid" id="H2YB68"/>
<dbReference type="PANTHER" id="PTHR45686:SF4">
    <property type="entry name" value="ADP-RIBOSYLATION FACTOR GTPASE ACTIVATING PROTEIN 3, ISOFORM H"/>
    <property type="match status" value="1"/>
</dbReference>